<keyword evidence="1 4" id="KW-0349">Heme</keyword>
<evidence type="ECO:0000313" key="8">
    <source>
        <dbReference type="Proteomes" id="UP000594688"/>
    </source>
</evidence>
<name>A0A7T0BTX9_9BACT</name>
<reference evidence="7 8" key="1">
    <citation type="submission" date="2020-02" db="EMBL/GenBank/DDBJ databases">
        <title>Genomic and physiological characterization of two novel Nitrospinaceae genera.</title>
        <authorList>
            <person name="Mueller A.J."/>
            <person name="Jung M.-Y."/>
            <person name="Strachan C.R."/>
            <person name="Herbold C.W."/>
            <person name="Kirkegaard R.H."/>
            <person name="Daims H."/>
        </authorList>
    </citation>
    <scope>NUCLEOTIDE SEQUENCE [LARGE SCALE GENOMIC DNA]</scope>
    <source>
        <strain evidence="7">EB</strain>
    </source>
</reference>
<evidence type="ECO:0000313" key="7">
    <source>
        <dbReference type="EMBL" id="QPJ60788.1"/>
    </source>
</evidence>
<dbReference type="GO" id="GO:0009055">
    <property type="term" value="F:electron transfer activity"/>
    <property type="evidence" value="ECO:0007669"/>
    <property type="project" value="InterPro"/>
</dbReference>
<feature type="chain" id="PRO_5032338922" evidence="5">
    <location>
        <begin position="32"/>
        <end position="235"/>
    </location>
</feature>
<evidence type="ECO:0000256" key="3">
    <source>
        <dbReference type="ARBA" id="ARBA00023004"/>
    </source>
</evidence>
<evidence type="ECO:0000259" key="6">
    <source>
        <dbReference type="PROSITE" id="PS51007"/>
    </source>
</evidence>
<evidence type="ECO:0000256" key="4">
    <source>
        <dbReference type="PROSITE-ProRule" id="PRU00433"/>
    </source>
</evidence>
<keyword evidence="2 4" id="KW-0479">Metal-binding</keyword>
<dbReference type="GO" id="GO:0020037">
    <property type="term" value="F:heme binding"/>
    <property type="evidence" value="ECO:0007669"/>
    <property type="project" value="InterPro"/>
</dbReference>
<evidence type="ECO:0000256" key="1">
    <source>
        <dbReference type="ARBA" id="ARBA00022617"/>
    </source>
</evidence>
<dbReference type="SUPFAM" id="SSF46626">
    <property type="entry name" value="Cytochrome c"/>
    <property type="match status" value="2"/>
</dbReference>
<dbReference type="PROSITE" id="PS51007">
    <property type="entry name" value="CYTC"/>
    <property type="match status" value="2"/>
</dbReference>
<dbReference type="KEGG" id="nli:G3M70_02340"/>
<dbReference type="InterPro" id="IPR009056">
    <property type="entry name" value="Cyt_c-like_dom"/>
</dbReference>
<dbReference type="Proteomes" id="UP000594688">
    <property type="component" value="Chromosome"/>
</dbReference>
<dbReference type="AlphaFoldDB" id="A0A7T0BTX9"/>
<feature type="domain" description="Cytochrome c" evidence="6">
    <location>
        <begin position="138"/>
        <end position="229"/>
    </location>
</feature>
<proteinExistence type="predicted"/>
<gene>
    <name evidence="7" type="ORF">G3M70_02340</name>
</gene>
<feature type="domain" description="Cytochrome c" evidence="6">
    <location>
        <begin position="27"/>
        <end position="124"/>
    </location>
</feature>
<evidence type="ECO:0000256" key="5">
    <source>
        <dbReference type="SAM" id="SignalP"/>
    </source>
</evidence>
<keyword evidence="5" id="KW-0732">Signal</keyword>
<organism evidence="7 8">
    <name type="scientific">Candidatus Nitronauta litoralis</name>
    <dbReference type="NCBI Taxonomy" id="2705533"/>
    <lineage>
        <taxon>Bacteria</taxon>
        <taxon>Pseudomonadati</taxon>
        <taxon>Nitrospinota/Tectimicrobiota group</taxon>
        <taxon>Nitrospinota</taxon>
        <taxon>Nitrospinia</taxon>
        <taxon>Nitrospinales</taxon>
        <taxon>Nitrospinaceae</taxon>
        <taxon>Candidatus Nitronauta</taxon>
    </lineage>
</organism>
<dbReference type="EMBL" id="CP048685">
    <property type="protein sequence ID" value="QPJ60788.1"/>
    <property type="molecule type" value="Genomic_DNA"/>
</dbReference>
<dbReference type="InterPro" id="IPR036909">
    <property type="entry name" value="Cyt_c-like_dom_sf"/>
</dbReference>
<evidence type="ECO:0000256" key="2">
    <source>
        <dbReference type="ARBA" id="ARBA00022723"/>
    </source>
</evidence>
<dbReference type="GO" id="GO:0046872">
    <property type="term" value="F:metal ion binding"/>
    <property type="evidence" value="ECO:0007669"/>
    <property type="project" value="UniProtKB-KW"/>
</dbReference>
<accession>A0A7T0BTX9</accession>
<dbReference type="Pfam" id="PF00034">
    <property type="entry name" value="Cytochrom_C"/>
    <property type="match status" value="1"/>
</dbReference>
<sequence length="235" mass="26661">MDNVLKKTIFFLQAFIVMLCLSFSFTGQSIAADSIFKKNKCTQCHRLSPDTPLEQRKGPDLFFAGDKFQASWLVNWLQQPDPIRLSGFIADAGFLKGKPSIATPHPKLEKESAETIVENLMKLKSGALENTPTAELEEPLSKGKRFKFKILFEREYGCISCHQSVNLAGQPRGGVSGPILLDAGDRLNAGWVYHWLKNPEVFEKRGRMPRFKLNEEELKALTRYVMWHKKSGDKK</sequence>
<protein>
    <submittedName>
        <fullName evidence="7">Cytochrome c</fullName>
    </submittedName>
</protein>
<feature type="signal peptide" evidence="5">
    <location>
        <begin position="1"/>
        <end position="31"/>
    </location>
</feature>
<dbReference type="Gene3D" id="1.10.760.10">
    <property type="entry name" value="Cytochrome c-like domain"/>
    <property type="match status" value="2"/>
</dbReference>
<keyword evidence="3 4" id="KW-0408">Iron</keyword>